<keyword evidence="7" id="KW-0067">ATP-binding</keyword>
<evidence type="ECO:0000256" key="9">
    <source>
        <dbReference type="ARBA" id="ARBA00048090"/>
    </source>
</evidence>
<dbReference type="AlphaFoldDB" id="A0A5E8B2D3"/>
<keyword evidence="11" id="KW-1185">Reference proteome</keyword>
<protein>
    <recommendedName>
        <fullName evidence="3">gluconokinase</fullName>
        <ecNumber evidence="3">2.7.1.12</ecNumber>
    </recommendedName>
    <alternativeName>
        <fullName evidence="8">Gluconate kinase</fullName>
    </alternativeName>
</protein>
<evidence type="ECO:0000256" key="6">
    <source>
        <dbReference type="ARBA" id="ARBA00022777"/>
    </source>
</evidence>
<dbReference type="EMBL" id="CABVLU010000001">
    <property type="protein sequence ID" value="VVT44950.1"/>
    <property type="molecule type" value="Genomic_DNA"/>
</dbReference>
<evidence type="ECO:0000256" key="2">
    <source>
        <dbReference type="ARBA" id="ARBA00008420"/>
    </source>
</evidence>
<comment type="similarity">
    <text evidence="2">Belongs to the gluconokinase GntK/GntV family.</text>
</comment>
<dbReference type="RefSeq" id="XP_031851202.1">
    <property type="nucleotide sequence ID" value="XM_031995311.1"/>
</dbReference>
<keyword evidence="6" id="KW-0418">Kinase</keyword>
<evidence type="ECO:0000256" key="1">
    <source>
        <dbReference type="ARBA" id="ARBA00004875"/>
    </source>
</evidence>
<dbReference type="PANTHER" id="PTHR43442">
    <property type="entry name" value="GLUCONOKINASE-RELATED"/>
    <property type="match status" value="1"/>
</dbReference>
<dbReference type="Gene3D" id="3.40.50.300">
    <property type="entry name" value="P-loop containing nucleotide triphosphate hydrolases"/>
    <property type="match status" value="1"/>
</dbReference>
<dbReference type="PANTHER" id="PTHR43442:SF3">
    <property type="entry name" value="GLUCONOKINASE-RELATED"/>
    <property type="match status" value="1"/>
</dbReference>
<evidence type="ECO:0000256" key="5">
    <source>
        <dbReference type="ARBA" id="ARBA00022741"/>
    </source>
</evidence>
<dbReference type="GO" id="GO:0005975">
    <property type="term" value="P:carbohydrate metabolic process"/>
    <property type="evidence" value="ECO:0007669"/>
    <property type="project" value="InterPro"/>
</dbReference>
<comment type="pathway">
    <text evidence="1">Carbohydrate acid metabolism; D-gluconate degradation.</text>
</comment>
<dbReference type="InterPro" id="IPR027417">
    <property type="entry name" value="P-loop_NTPase"/>
</dbReference>
<dbReference type="GO" id="GO:0005524">
    <property type="term" value="F:ATP binding"/>
    <property type="evidence" value="ECO:0007669"/>
    <property type="project" value="UniProtKB-KW"/>
</dbReference>
<evidence type="ECO:0000256" key="7">
    <source>
        <dbReference type="ARBA" id="ARBA00022840"/>
    </source>
</evidence>
<evidence type="ECO:0000256" key="3">
    <source>
        <dbReference type="ARBA" id="ARBA00012054"/>
    </source>
</evidence>
<dbReference type="GeneID" id="43579411"/>
<dbReference type="UniPathway" id="UPA00792"/>
<reference evidence="10 11" key="1">
    <citation type="submission" date="2019-09" db="EMBL/GenBank/DDBJ databases">
        <authorList>
            <person name="Brejova B."/>
        </authorList>
    </citation>
    <scope>NUCLEOTIDE SEQUENCE [LARGE SCALE GENOMIC DNA]</scope>
</reference>
<dbReference type="EC" id="2.7.1.12" evidence="3"/>
<dbReference type="InterPro" id="IPR006001">
    <property type="entry name" value="Therm_gnt_kin"/>
</dbReference>
<proteinExistence type="inferred from homology"/>
<evidence type="ECO:0000313" key="10">
    <source>
        <dbReference type="EMBL" id="VVT44950.1"/>
    </source>
</evidence>
<evidence type="ECO:0000256" key="4">
    <source>
        <dbReference type="ARBA" id="ARBA00022679"/>
    </source>
</evidence>
<dbReference type="GO" id="GO:0005737">
    <property type="term" value="C:cytoplasm"/>
    <property type="evidence" value="ECO:0007669"/>
    <property type="project" value="TreeGrafter"/>
</dbReference>
<dbReference type="OrthoDB" id="275177at2759"/>
<name>A0A5E8B2D3_9ASCO</name>
<dbReference type="Proteomes" id="UP000398389">
    <property type="component" value="Unassembled WGS sequence"/>
</dbReference>
<gene>
    <name evidence="10" type="ORF">SAPINGB_P000588</name>
</gene>
<organism evidence="10 11">
    <name type="scientific">Magnusiomyces paraingens</name>
    <dbReference type="NCBI Taxonomy" id="2606893"/>
    <lineage>
        <taxon>Eukaryota</taxon>
        <taxon>Fungi</taxon>
        <taxon>Dikarya</taxon>
        <taxon>Ascomycota</taxon>
        <taxon>Saccharomycotina</taxon>
        <taxon>Dipodascomycetes</taxon>
        <taxon>Dipodascales</taxon>
        <taxon>Dipodascaceae</taxon>
        <taxon>Magnusiomyces</taxon>
    </lineage>
</organism>
<keyword evidence="4" id="KW-0808">Transferase</keyword>
<evidence type="ECO:0000313" key="11">
    <source>
        <dbReference type="Proteomes" id="UP000398389"/>
    </source>
</evidence>
<keyword evidence="5" id="KW-0547">Nucleotide-binding</keyword>
<sequence>MSASVPLSDSDRWPWLESVATKSALAAAEAPARIAVASCSALKQSYREFLISHMIKVVPFCAMLLVFLYPESESDADLVASRMEQRSATTNHFMASDMISSQLAITQVPHNDEGLLSKPSYRCLPIRVKKNLTPEDVVVRIISLINMN</sequence>
<comment type="catalytic activity">
    <reaction evidence="9">
        <text>D-gluconate + ATP = 6-phospho-D-gluconate + ADP + H(+)</text>
        <dbReference type="Rhea" id="RHEA:19433"/>
        <dbReference type="ChEBI" id="CHEBI:15378"/>
        <dbReference type="ChEBI" id="CHEBI:18391"/>
        <dbReference type="ChEBI" id="CHEBI:30616"/>
        <dbReference type="ChEBI" id="CHEBI:58759"/>
        <dbReference type="ChEBI" id="CHEBI:456216"/>
        <dbReference type="EC" id="2.7.1.12"/>
    </reaction>
</comment>
<accession>A0A5E8B2D3</accession>
<evidence type="ECO:0000256" key="8">
    <source>
        <dbReference type="ARBA" id="ARBA00029835"/>
    </source>
</evidence>
<dbReference type="GO" id="GO:0046316">
    <property type="term" value="F:gluconokinase activity"/>
    <property type="evidence" value="ECO:0007669"/>
    <property type="project" value="UniProtKB-EC"/>
</dbReference>